<name>A0A0R3TEZ8_RODNA</name>
<dbReference type="AlphaFoldDB" id="A0A0R3TEZ8"/>
<organism evidence="3">
    <name type="scientific">Rodentolepis nana</name>
    <name type="common">Dwarf tapeworm</name>
    <name type="synonym">Hymenolepis nana</name>
    <dbReference type="NCBI Taxonomy" id="102285"/>
    <lineage>
        <taxon>Eukaryota</taxon>
        <taxon>Metazoa</taxon>
        <taxon>Spiralia</taxon>
        <taxon>Lophotrochozoa</taxon>
        <taxon>Platyhelminthes</taxon>
        <taxon>Cestoda</taxon>
        <taxon>Eucestoda</taxon>
        <taxon>Cyclophyllidea</taxon>
        <taxon>Hymenolepididae</taxon>
        <taxon>Rodentolepis</taxon>
    </lineage>
</organism>
<gene>
    <name evidence="1" type="ORF">HNAJ_LOCUS5635</name>
</gene>
<evidence type="ECO:0000313" key="1">
    <source>
        <dbReference type="EMBL" id="VDO01495.1"/>
    </source>
</evidence>
<sequence length="230" mass="26200">MSSTARSCWNCLKLDEFPFTSVNNIHRNACDVIFTKKPNIFCRNVNKECLDFIQTAIDPTRYLVYSLSDIDWKNDTWQGSASLMILSEASFNADHSDEISKINDYICNEGGRVLLLLNKDCEHSIHESNIFEVIKSSENFSQKFGNWTWRKLDGKLCLFGLMESPCFVVIWASSDWIHAGNIKSALGLMEISCDGGKIPMPPTSDILLSLKPTDTTYTEARYFCLLFNLY</sequence>
<accession>A0A0R3TEZ8</accession>
<reference evidence="3" key="1">
    <citation type="submission" date="2017-02" db="UniProtKB">
        <authorList>
            <consortium name="WormBaseParasite"/>
        </authorList>
    </citation>
    <scope>IDENTIFICATION</scope>
</reference>
<dbReference type="STRING" id="102285.A0A0R3TEZ8"/>
<keyword evidence="2" id="KW-1185">Reference proteome</keyword>
<dbReference type="Proteomes" id="UP000278807">
    <property type="component" value="Unassembled WGS sequence"/>
</dbReference>
<dbReference type="EMBL" id="UZAE01005098">
    <property type="protein sequence ID" value="VDO01495.1"/>
    <property type="molecule type" value="Genomic_DNA"/>
</dbReference>
<proteinExistence type="predicted"/>
<protein>
    <submittedName>
        <fullName evidence="3">S-adenosyl-L-methionine-dependent methyltransferase</fullName>
    </submittedName>
</protein>
<dbReference type="WBParaSite" id="HNAJ_0000563701-mRNA-1">
    <property type="protein sequence ID" value="HNAJ_0000563701-mRNA-1"/>
    <property type="gene ID" value="HNAJ_0000563701"/>
</dbReference>
<evidence type="ECO:0000313" key="3">
    <source>
        <dbReference type="WBParaSite" id="HNAJ_0000563701-mRNA-1"/>
    </source>
</evidence>
<reference evidence="1 2" key="2">
    <citation type="submission" date="2018-11" db="EMBL/GenBank/DDBJ databases">
        <authorList>
            <consortium name="Pathogen Informatics"/>
        </authorList>
    </citation>
    <scope>NUCLEOTIDE SEQUENCE [LARGE SCALE GENOMIC DNA]</scope>
</reference>
<evidence type="ECO:0000313" key="2">
    <source>
        <dbReference type="Proteomes" id="UP000278807"/>
    </source>
</evidence>